<organism evidence="3 4">
    <name type="scientific">Cupriavidus taiwanensis</name>
    <dbReference type="NCBI Taxonomy" id="164546"/>
    <lineage>
        <taxon>Bacteria</taxon>
        <taxon>Pseudomonadati</taxon>
        <taxon>Pseudomonadota</taxon>
        <taxon>Betaproteobacteria</taxon>
        <taxon>Burkholderiales</taxon>
        <taxon>Burkholderiaceae</taxon>
        <taxon>Cupriavidus</taxon>
    </lineage>
</organism>
<reference evidence="3 4" key="1">
    <citation type="submission" date="2018-01" db="EMBL/GenBank/DDBJ databases">
        <authorList>
            <person name="Gaut B.S."/>
            <person name="Morton B.R."/>
            <person name="Clegg M.T."/>
            <person name="Duvall M.R."/>
        </authorList>
    </citation>
    <scope>NUCLEOTIDE SEQUENCE [LARGE SCALE GENOMIC DNA]</scope>
    <source>
        <strain evidence="3">Cupriavidus taiwanensis cmp 52</strain>
    </source>
</reference>
<feature type="signal peptide" evidence="2">
    <location>
        <begin position="1"/>
        <end position="28"/>
    </location>
</feature>
<gene>
    <name evidence="3" type="ORF">CBM2634_B70032</name>
</gene>
<dbReference type="CDD" id="cd13578">
    <property type="entry name" value="PBP2_Bug27"/>
    <property type="match status" value="1"/>
</dbReference>
<keyword evidence="2" id="KW-0732">Signal</keyword>
<dbReference type="PANTHER" id="PTHR42928">
    <property type="entry name" value="TRICARBOXYLATE-BINDING PROTEIN"/>
    <property type="match status" value="1"/>
</dbReference>
<dbReference type="InterPro" id="IPR005064">
    <property type="entry name" value="BUG"/>
</dbReference>
<proteinExistence type="inferred from homology"/>
<dbReference type="Gene3D" id="3.40.190.10">
    <property type="entry name" value="Periplasmic binding protein-like II"/>
    <property type="match status" value="1"/>
</dbReference>
<dbReference type="RefSeq" id="WP_116384563.1">
    <property type="nucleotide sequence ID" value="NZ_LS483234.1"/>
</dbReference>
<dbReference type="EMBL" id="OVTA01000048">
    <property type="protein sequence ID" value="SPS01942.1"/>
    <property type="molecule type" value="Genomic_DNA"/>
</dbReference>
<evidence type="ECO:0000313" key="4">
    <source>
        <dbReference type="Proteomes" id="UP000256805"/>
    </source>
</evidence>
<protein>
    <recommendedName>
        <fullName evidence="5">Extra-cytoplasmic solute receptor</fullName>
    </recommendedName>
</protein>
<sequence>MKAKTFITTLAAAAAIALPALLAQPAAAADAAYPSHPIRMVVPFPPGGPTDLVSRVIARRMSEDLGQQVLVDNRPGANGNIGAEIVARAPADGYTVLYNTSSIALSPALYRKLNYDVKRDFAPVALTAMVPLVLEVNAQLPVHDVKALIQYLKANPDKLTYGSAGNGNVTHLAAFMFLQANGLSAVHAPYKGSAPALTDLASGQVQFMTDTINSSLPFIRDKRMRALAVTSATRNAQLPDVPTLAETVQPGFEVGAWQGMMVPARTPPEIVRKLNAAATKALAHPETRASLAAQGAEPRGSTPEAYAAYLSAEMTRWSKVVKDSGATLD</sequence>
<name>A0A375JB06_9BURK</name>
<dbReference type="Proteomes" id="UP000256805">
    <property type="component" value="Unassembled WGS sequence"/>
</dbReference>
<evidence type="ECO:0000256" key="1">
    <source>
        <dbReference type="ARBA" id="ARBA00006987"/>
    </source>
</evidence>
<dbReference type="InterPro" id="IPR042100">
    <property type="entry name" value="Bug_dom1"/>
</dbReference>
<dbReference type="SUPFAM" id="SSF53850">
    <property type="entry name" value="Periplasmic binding protein-like II"/>
    <property type="match status" value="1"/>
</dbReference>
<evidence type="ECO:0000256" key="2">
    <source>
        <dbReference type="SAM" id="SignalP"/>
    </source>
</evidence>
<dbReference type="PIRSF" id="PIRSF017082">
    <property type="entry name" value="YflP"/>
    <property type="match status" value="1"/>
</dbReference>
<dbReference type="AlphaFoldDB" id="A0A375JB06"/>
<dbReference type="Pfam" id="PF03401">
    <property type="entry name" value="TctC"/>
    <property type="match status" value="1"/>
</dbReference>
<feature type="chain" id="PRO_5016962333" description="Extra-cytoplasmic solute receptor" evidence="2">
    <location>
        <begin position="29"/>
        <end position="329"/>
    </location>
</feature>
<dbReference type="Gene3D" id="3.40.190.150">
    <property type="entry name" value="Bordetella uptake gene, domain 1"/>
    <property type="match status" value="1"/>
</dbReference>
<evidence type="ECO:0000313" key="3">
    <source>
        <dbReference type="EMBL" id="SPS01942.1"/>
    </source>
</evidence>
<comment type="similarity">
    <text evidence="1">Belongs to the UPF0065 (bug) family.</text>
</comment>
<dbReference type="PANTHER" id="PTHR42928:SF5">
    <property type="entry name" value="BLR1237 PROTEIN"/>
    <property type="match status" value="1"/>
</dbReference>
<evidence type="ECO:0008006" key="5">
    <source>
        <dbReference type="Google" id="ProtNLM"/>
    </source>
</evidence>
<accession>A0A375JB06</accession>